<keyword evidence="2" id="KW-1185">Reference proteome</keyword>
<dbReference type="EMBL" id="MU274925">
    <property type="protein sequence ID" value="KAI0086223.1"/>
    <property type="molecule type" value="Genomic_DNA"/>
</dbReference>
<protein>
    <submittedName>
        <fullName evidence="1">Uncharacterized protein</fullName>
    </submittedName>
</protein>
<organism evidence="1 2">
    <name type="scientific">Irpex rosettiformis</name>
    <dbReference type="NCBI Taxonomy" id="378272"/>
    <lineage>
        <taxon>Eukaryota</taxon>
        <taxon>Fungi</taxon>
        <taxon>Dikarya</taxon>
        <taxon>Basidiomycota</taxon>
        <taxon>Agaricomycotina</taxon>
        <taxon>Agaricomycetes</taxon>
        <taxon>Polyporales</taxon>
        <taxon>Irpicaceae</taxon>
        <taxon>Irpex</taxon>
    </lineage>
</organism>
<evidence type="ECO:0000313" key="1">
    <source>
        <dbReference type="EMBL" id="KAI0086223.1"/>
    </source>
</evidence>
<dbReference type="Proteomes" id="UP001055072">
    <property type="component" value="Unassembled WGS sequence"/>
</dbReference>
<proteinExistence type="predicted"/>
<accession>A0ACB8TW05</accession>
<comment type="caution">
    <text evidence="1">The sequence shown here is derived from an EMBL/GenBank/DDBJ whole genome shotgun (WGS) entry which is preliminary data.</text>
</comment>
<name>A0ACB8TW05_9APHY</name>
<reference evidence="1" key="1">
    <citation type="journal article" date="2021" name="Environ. Microbiol.">
        <title>Gene family expansions and transcriptome signatures uncover fungal adaptations to wood decay.</title>
        <authorList>
            <person name="Hage H."/>
            <person name="Miyauchi S."/>
            <person name="Viragh M."/>
            <person name="Drula E."/>
            <person name="Min B."/>
            <person name="Chaduli D."/>
            <person name="Navarro D."/>
            <person name="Favel A."/>
            <person name="Norest M."/>
            <person name="Lesage-Meessen L."/>
            <person name="Balint B."/>
            <person name="Merenyi Z."/>
            <person name="de Eugenio L."/>
            <person name="Morin E."/>
            <person name="Martinez A.T."/>
            <person name="Baldrian P."/>
            <person name="Stursova M."/>
            <person name="Martinez M.J."/>
            <person name="Novotny C."/>
            <person name="Magnuson J.K."/>
            <person name="Spatafora J.W."/>
            <person name="Maurice S."/>
            <person name="Pangilinan J."/>
            <person name="Andreopoulos W."/>
            <person name="LaButti K."/>
            <person name="Hundley H."/>
            <person name="Na H."/>
            <person name="Kuo A."/>
            <person name="Barry K."/>
            <person name="Lipzen A."/>
            <person name="Henrissat B."/>
            <person name="Riley R."/>
            <person name="Ahrendt S."/>
            <person name="Nagy L.G."/>
            <person name="Grigoriev I.V."/>
            <person name="Martin F."/>
            <person name="Rosso M.N."/>
        </authorList>
    </citation>
    <scope>NUCLEOTIDE SEQUENCE</scope>
    <source>
        <strain evidence="1">CBS 384.51</strain>
    </source>
</reference>
<gene>
    <name evidence="1" type="ORF">BDY19DRAFT_368017</name>
</gene>
<sequence>MSEEERIERDARVERNKGREERRENDEEDVSEDENLIPPFEKGNGSEGEASREPESGAPGEKVAHTSNSVISKVMPSLLGAIATLSPGTMVRVNGYVQSLTGPKPTAVPNADDKAVAKPSRRSRSRHSSISSGEEEDDSEFTIKDGDAFLLKKKKVPEPILALLRACYHLPLTVCTNEALKEIRTNAKNKYVKLHNSKSKKRSLIDVLQWGDEKSIDVEEWHEAWANYLEIMESLDKKGEIAALFREHYDHIRKKDEVKSTFDAVLEFDIEVRQTFFTGDRVRFVVGSANYEYRFQAICNAVTQRLVASWTRQGGSNSKRSREGYQPYNKADRRSQYKSDYNYSDRREGPSNKPFREGRQSSAGLLCLKCGQGAPNGHHARNCRNDKLPNGKPTFTTFQGGRFVVAESGRDVCITWNLSGDDGCKGDKCARNNRSTHVCSFCGSANHNGASKRCL</sequence>
<evidence type="ECO:0000313" key="2">
    <source>
        <dbReference type="Proteomes" id="UP001055072"/>
    </source>
</evidence>